<organism evidence="1 2">
    <name type="scientific">Trifolium medium</name>
    <dbReference type="NCBI Taxonomy" id="97028"/>
    <lineage>
        <taxon>Eukaryota</taxon>
        <taxon>Viridiplantae</taxon>
        <taxon>Streptophyta</taxon>
        <taxon>Embryophyta</taxon>
        <taxon>Tracheophyta</taxon>
        <taxon>Spermatophyta</taxon>
        <taxon>Magnoliopsida</taxon>
        <taxon>eudicotyledons</taxon>
        <taxon>Gunneridae</taxon>
        <taxon>Pentapetalae</taxon>
        <taxon>rosids</taxon>
        <taxon>fabids</taxon>
        <taxon>Fabales</taxon>
        <taxon>Fabaceae</taxon>
        <taxon>Papilionoideae</taxon>
        <taxon>50 kb inversion clade</taxon>
        <taxon>NPAAA clade</taxon>
        <taxon>Hologalegina</taxon>
        <taxon>IRL clade</taxon>
        <taxon>Trifolieae</taxon>
        <taxon>Trifolium</taxon>
    </lineage>
</organism>
<evidence type="ECO:0000313" key="2">
    <source>
        <dbReference type="Proteomes" id="UP000265520"/>
    </source>
</evidence>
<dbReference type="AlphaFoldDB" id="A0A392UI90"/>
<sequence>HVKVMEAHGKTVELSLNPMELDKVMLSLNLQGR</sequence>
<keyword evidence="2" id="KW-1185">Reference proteome</keyword>
<reference evidence="1 2" key="1">
    <citation type="journal article" date="2018" name="Front. Plant Sci.">
        <title>Red Clover (Trifolium pratense) and Zigzag Clover (T. medium) - A Picture of Genomic Similarities and Differences.</title>
        <authorList>
            <person name="Dluhosova J."/>
            <person name="Istvanek J."/>
            <person name="Nedelnik J."/>
            <person name="Repkova J."/>
        </authorList>
    </citation>
    <scope>NUCLEOTIDE SEQUENCE [LARGE SCALE GENOMIC DNA]</scope>
    <source>
        <strain evidence="2">cv. 10/8</strain>
        <tissue evidence="1">Leaf</tissue>
    </source>
</reference>
<dbReference type="EMBL" id="LXQA010835106">
    <property type="protein sequence ID" value="MCI73281.1"/>
    <property type="molecule type" value="Genomic_DNA"/>
</dbReference>
<evidence type="ECO:0000313" key="1">
    <source>
        <dbReference type="EMBL" id="MCI73281.1"/>
    </source>
</evidence>
<accession>A0A392UI90</accession>
<comment type="caution">
    <text evidence="1">The sequence shown here is derived from an EMBL/GenBank/DDBJ whole genome shotgun (WGS) entry which is preliminary data.</text>
</comment>
<protein>
    <submittedName>
        <fullName evidence="1">Uncharacterized protein</fullName>
    </submittedName>
</protein>
<feature type="non-terminal residue" evidence="1">
    <location>
        <position position="1"/>
    </location>
</feature>
<dbReference type="Proteomes" id="UP000265520">
    <property type="component" value="Unassembled WGS sequence"/>
</dbReference>
<proteinExistence type="predicted"/>
<name>A0A392UI90_9FABA</name>